<evidence type="ECO:0000313" key="1">
    <source>
        <dbReference type="EMBL" id="CAK8676242.1"/>
    </source>
</evidence>
<organism evidence="1 2">
    <name type="scientific">Clavelina lepadiformis</name>
    <name type="common">Light-bulb sea squirt</name>
    <name type="synonym">Ascidia lepadiformis</name>
    <dbReference type="NCBI Taxonomy" id="159417"/>
    <lineage>
        <taxon>Eukaryota</taxon>
        <taxon>Metazoa</taxon>
        <taxon>Chordata</taxon>
        <taxon>Tunicata</taxon>
        <taxon>Ascidiacea</taxon>
        <taxon>Aplousobranchia</taxon>
        <taxon>Clavelinidae</taxon>
        <taxon>Clavelina</taxon>
    </lineage>
</organism>
<keyword evidence="2" id="KW-1185">Reference proteome</keyword>
<dbReference type="Proteomes" id="UP001642483">
    <property type="component" value="Unassembled WGS sequence"/>
</dbReference>
<dbReference type="EMBL" id="CAWYQH010000024">
    <property type="protein sequence ID" value="CAK8676242.1"/>
    <property type="molecule type" value="Genomic_DNA"/>
</dbReference>
<gene>
    <name evidence="1" type="ORF">CVLEPA_LOCUS5710</name>
</gene>
<reference evidence="1 2" key="1">
    <citation type="submission" date="2024-02" db="EMBL/GenBank/DDBJ databases">
        <authorList>
            <person name="Daric V."/>
            <person name="Darras S."/>
        </authorList>
    </citation>
    <scope>NUCLEOTIDE SEQUENCE [LARGE SCALE GENOMIC DNA]</scope>
</reference>
<evidence type="ECO:0000313" key="2">
    <source>
        <dbReference type="Proteomes" id="UP001642483"/>
    </source>
</evidence>
<sequence>MAHFYSLLLMHIEVRPGWKDRQSEDINSRTSALIFRSILRLAAQLLVVFSLVHVDAKLQLRKLSFGCWHQPSPVSVTGKKKSILVSSRNTLTVFCDVSLLKITIACY</sequence>
<comment type="caution">
    <text evidence="1">The sequence shown here is derived from an EMBL/GenBank/DDBJ whole genome shotgun (WGS) entry which is preliminary data.</text>
</comment>
<name>A0ABP0F972_CLALP</name>
<accession>A0ABP0F972</accession>
<protein>
    <submittedName>
        <fullName evidence="1">Uncharacterized protein</fullName>
    </submittedName>
</protein>
<proteinExistence type="predicted"/>